<dbReference type="EMBL" id="CAMPGE010014554">
    <property type="protein sequence ID" value="CAI2373220.1"/>
    <property type="molecule type" value="Genomic_DNA"/>
</dbReference>
<feature type="transmembrane region" description="Helical" evidence="1">
    <location>
        <begin position="306"/>
        <end position="324"/>
    </location>
</feature>
<feature type="transmembrane region" description="Helical" evidence="1">
    <location>
        <begin position="336"/>
        <end position="353"/>
    </location>
</feature>
<keyword evidence="1" id="KW-0812">Transmembrane</keyword>
<evidence type="ECO:0000313" key="2">
    <source>
        <dbReference type="EMBL" id="CAI2373220.1"/>
    </source>
</evidence>
<evidence type="ECO:0000313" key="3">
    <source>
        <dbReference type="Proteomes" id="UP001295684"/>
    </source>
</evidence>
<dbReference type="AlphaFoldDB" id="A0AAD2CWC6"/>
<gene>
    <name evidence="2" type="ORF">ECRASSUSDP1_LOCUS14560</name>
</gene>
<keyword evidence="1" id="KW-0472">Membrane</keyword>
<evidence type="ECO:0000256" key="1">
    <source>
        <dbReference type="SAM" id="Phobius"/>
    </source>
</evidence>
<keyword evidence="3" id="KW-1185">Reference proteome</keyword>
<comment type="caution">
    <text evidence="2">The sequence shown here is derived from an EMBL/GenBank/DDBJ whole genome shotgun (WGS) entry which is preliminary data.</text>
</comment>
<feature type="transmembrane region" description="Helical" evidence="1">
    <location>
        <begin position="12"/>
        <end position="29"/>
    </location>
</feature>
<proteinExistence type="predicted"/>
<sequence>MMSSSSYSVKISMGIVAANLVLGLLSLLAHSKIVVLAEDNLIFKTSILAGVSLMVFQYSSEETLQYFNVAIDLTGFVYGCFEVCQFINLSFFISRRIYYDRPRIYQLPFLISTTLFCGSLICAVYLHFISLSDPQNGTKEFLFIFCCILGSIACLCICNFLKKSDSNILNGGLFCLFTAHSALMVLNDKSNPQKSNLPFKHAAMDIFNNLESRLTKLSEKLAKYLPNFLAERIPAFEIPELVENTLRSRRISSLLGVVLILTTPLTKYEWFKDGSVPTKFEDRYDIFEAPENLITWKQRKSQCFEYLYHALVLLIAANHALSVMEPARYSRYSSRTDLIASFSTVVGISYFVFKLMVSPNLN</sequence>
<dbReference type="Proteomes" id="UP001295684">
    <property type="component" value="Unassembled WGS sequence"/>
</dbReference>
<keyword evidence="1" id="KW-1133">Transmembrane helix</keyword>
<protein>
    <submittedName>
        <fullName evidence="2">Uncharacterized protein</fullName>
    </submittedName>
</protein>
<name>A0AAD2CWC6_EUPCR</name>
<reference evidence="2" key="1">
    <citation type="submission" date="2023-07" db="EMBL/GenBank/DDBJ databases">
        <authorList>
            <consortium name="AG Swart"/>
            <person name="Singh M."/>
            <person name="Singh A."/>
            <person name="Seah K."/>
            <person name="Emmerich C."/>
        </authorList>
    </citation>
    <scope>NUCLEOTIDE SEQUENCE</scope>
    <source>
        <strain evidence="2">DP1</strain>
    </source>
</reference>
<feature type="transmembrane region" description="Helical" evidence="1">
    <location>
        <begin position="141"/>
        <end position="161"/>
    </location>
</feature>
<organism evidence="2 3">
    <name type="scientific">Euplotes crassus</name>
    <dbReference type="NCBI Taxonomy" id="5936"/>
    <lineage>
        <taxon>Eukaryota</taxon>
        <taxon>Sar</taxon>
        <taxon>Alveolata</taxon>
        <taxon>Ciliophora</taxon>
        <taxon>Intramacronucleata</taxon>
        <taxon>Spirotrichea</taxon>
        <taxon>Hypotrichia</taxon>
        <taxon>Euplotida</taxon>
        <taxon>Euplotidae</taxon>
        <taxon>Moneuplotes</taxon>
    </lineage>
</organism>
<feature type="transmembrane region" description="Helical" evidence="1">
    <location>
        <begin position="105"/>
        <end position="129"/>
    </location>
</feature>
<feature type="transmembrane region" description="Helical" evidence="1">
    <location>
        <begin position="66"/>
        <end position="93"/>
    </location>
</feature>
<accession>A0AAD2CWC6</accession>